<dbReference type="RefSeq" id="XP_013268577.1">
    <property type="nucleotide sequence ID" value="XM_013413123.1"/>
</dbReference>
<protein>
    <recommendedName>
        <fullName evidence="4">Ecp2 effector protein domain-containing protein</fullName>
    </recommendedName>
</protein>
<evidence type="ECO:0000313" key="2">
    <source>
        <dbReference type="EMBL" id="KIX01441.1"/>
    </source>
</evidence>
<dbReference type="Proteomes" id="UP000053617">
    <property type="component" value="Unassembled WGS sequence"/>
</dbReference>
<keyword evidence="3" id="KW-1185">Reference proteome</keyword>
<dbReference type="HOGENOM" id="CLU_1767853_0_0_1"/>
<accession>A0A0D2IDV6</accession>
<gene>
    <name evidence="2" type="ORF">Z518_09167</name>
</gene>
<sequence>MYYITLFSIWLVSFFAIVPANPIVRKSPNPKMLRVRSPVSNEAFSDDWPTNVVMVGASQTYGMWVPPDGTTYDLGNIECLGLPAYAIGDCNDITIDKIGIVTGYGPCKFTGNAGYSAILPGNAGDGYSTVGPPQNILTAACGL</sequence>
<name>A0A0D2IDV6_9EURO</name>
<dbReference type="AlphaFoldDB" id="A0A0D2IDV6"/>
<reference evidence="2 3" key="1">
    <citation type="submission" date="2015-01" db="EMBL/GenBank/DDBJ databases">
        <title>The Genome Sequence of Rhinocladiella mackenzie CBS 650.93.</title>
        <authorList>
            <consortium name="The Broad Institute Genomics Platform"/>
            <person name="Cuomo C."/>
            <person name="de Hoog S."/>
            <person name="Gorbushina A."/>
            <person name="Stielow B."/>
            <person name="Teixiera M."/>
            <person name="Abouelleil A."/>
            <person name="Chapman S.B."/>
            <person name="Priest M."/>
            <person name="Young S.K."/>
            <person name="Wortman J."/>
            <person name="Nusbaum C."/>
            <person name="Birren B."/>
        </authorList>
    </citation>
    <scope>NUCLEOTIDE SEQUENCE [LARGE SCALE GENOMIC DNA]</scope>
    <source>
        <strain evidence="2 3">CBS 650.93</strain>
    </source>
</reference>
<evidence type="ECO:0000313" key="3">
    <source>
        <dbReference type="Proteomes" id="UP000053617"/>
    </source>
</evidence>
<evidence type="ECO:0008006" key="4">
    <source>
        <dbReference type="Google" id="ProtNLM"/>
    </source>
</evidence>
<keyword evidence="1" id="KW-0732">Signal</keyword>
<proteinExistence type="predicted"/>
<dbReference type="GeneID" id="25297238"/>
<dbReference type="EMBL" id="KN847481">
    <property type="protein sequence ID" value="KIX01441.1"/>
    <property type="molecule type" value="Genomic_DNA"/>
</dbReference>
<feature type="signal peptide" evidence="1">
    <location>
        <begin position="1"/>
        <end position="20"/>
    </location>
</feature>
<dbReference type="VEuPathDB" id="FungiDB:Z518_09167"/>
<dbReference type="OrthoDB" id="4137093at2759"/>
<feature type="chain" id="PRO_5002244427" description="Ecp2 effector protein domain-containing protein" evidence="1">
    <location>
        <begin position="21"/>
        <end position="143"/>
    </location>
</feature>
<evidence type="ECO:0000256" key="1">
    <source>
        <dbReference type="SAM" id="SignalP"/>
    </source>
</evidence>
<organism evidence="2 3">
    <name type="scientific">Rhinocladiella mackenziei CBS 650.93</name>
    <dbReference type="NCBI Taxonomy" id="1442369"/>
    <lineage>
        <taxon>Eukaryota</taxon>
        <taxon>Fungi</taxon>
        <taxon>Dikarya</taxon>
        <taxon>Ascomycota</taxon>
        <taxon>Pezizomycotina</taxon>
        <taxon>Eurotiomycetes</taxon>
        <taxon>Chaetothyriomycetidae</taxon>
        <taxon>Chaetothyriales</taxon>
        <taxon>Herpotrichiellaceae</taxon>
        <taxon>Rhinocladiella</taxon>
    </lineage>
</organism>